<dbReference type="PANTHER" id="PTHR48111">
    <property type="entry name" value="REGULATOR OF RPOS"/>
    <property type="match status" value="1"/>
</dbReference>
<dbReference type="SMART" id="SM00862">
    <property type="entry name" value="Trans_reg_C"/>
    <property type="match status" value="1"/>
</dbReference>
<dbReference type="PANTHER" id="PTHR48111:SF22">
    <property type="entry name" value="REGULATOR OF RPOS"/>
    <property type="match status" value="1"/>
</dbReference>
<evidence type="ECO:0000313" key="12">
    <source>
        <dbReference type="EMBL" id="HJB79604.1"/>
    </source>
</evidence>
<evidence type="ECO:0000259" key="10">
    <source>
        <dbReference type="PROSITE" id="PS50110"/>
    </source>
</evidence>
<feature type="modified residue" description="4-aspartylphosphate" evidence="8">
    <location>
        <position position="51"/>
    </location>
</feature>
<dbReference type="InterPro" id="IPR001867">
    <property type="entry name" value="OmpR/PhoB-type_DNA-bd"/>
</dbReference>
<dbReference type="GO" id="GO:0032993">
    <property type="term" value="C:protein-DNA complex"/>
    <property type="evidence" value="ECO:0007669"/>
    <property type="project" value="TreeGrafter"/>
</dbReference>
<dbReference type="Proteomes" id="UP000823921">
    <property type="component" value="Unassembled WGS sequence"/>
</dbReference>
<dbReference type="InterPro" id="IPR016032">
    <property type="entry name" value="Sig_transdc_resp-reg_C-effctor"/>
</dbReference>
<gene>
    <name evidence="12" type="ORF">H9712_01325</name>
</gene>
<dbReference type="GO" id="GO:0006355">
    <property type="term" value="P:regulation of DNA-templated transcription"/>
    <property type="evidence" value="ECO:0007669"/>
    <property type="project" value="InterPro"/>
</dbReference>
<name>A0A9D2ML25_9FIRM</name>
<dbReference type="FunFam" id="3.40.50.2300:FF:000001">
    <property type="entry name" value="DNA-binding response regulator PhoB"/>
    <property type="match status" value="1"/>
</dbReference>
<organism evidence="12 13">
    <name type="scientific">Candidatus Flavonifractor intestinigallinarum</name>
    <dbReference type="NCBI Taxonomy" id="2838586"/>
    <lineage>
        <taxon>Bacteria</taxon>
        <taxon>Bacillati</taxon>
        <taxon>Bacillota</taxon>
        <taxon>Clostridia</taxon>
        <taxon>Eubacteriales</taxon>
        <taxon>Oscillospiraceae</taxon>
        <taxon>Flavonifractor</taxon>
    </lineage>
</organism>
<dbReference type="GO" id="GO:0000976">
    <property type="term" value="F:transcription cis-regulatory region binding"/>
    <property type="evidence" value="ECO:0007669"/>
    <property type="project" value="TreeGrafter"/>
</dbReference>
<evidence type="ECO:0000256" key="3">
    <source>
        <dbReference type="ARBA" id="ARBA00023012"/>
    </source>
</evidence>
<dbReference type="InterPro" id="IPR039420">
    <property type="entry name" value="WalR-like"/>
</dbReference>
<feature type="domain" description="Response regulatory" evidence="10">
    <location>
        <begin position="2"/>
        <end position="116"/>
    </location>
</feature>
<dbReference type="PROSITE" id="PS50110">
    <property type="entry name" value="RESPONSE_REGULATORY"/>
    <property type="match status" value="1"/>
</dbReference>
<evidence type="ECO:0000256" key="1">
    <source>
        <dbReference type="ARBA" id="ARBA00018672"/>
    </source>
</evidence>
<reference evidence="12" key="1">
    <citation type="journal article" date="2021" name="PeerJ">
        <title>Extensive microbial diversity within the chicken gut microbiome revealed by metagenomics and culture.</title>
        <authorList>
            <person name="Gilroy R."/>
            <person name="Ravi A."/>
            <person name="Getino M."/>
            <person name="Pursley I."/>
            <person name="Horton D.L."/>
            <person name="Alikhan N.F."/>
            <person name="Baker D."/>
            <person name="Gharbi K."/>
            <person name="Hall N."/>
            <person name="Watson M."/>
            <person name="Adriaenssens E.M."/>
            <person name="Foster-Nyarko E."/>
            <person name="Jarju S."/>
            <person name="Secka A."/>
            <person name="Antonio M."/>
            <person name="Oren A."/>
            <person name="Chaudhuri R.R."/>
            <person name="La Ragione R."/>
            <person name="Hildebrand F."/>
            <person name="Pallen M.J."/>
        </authorList>
    </citation>
    <scope>NUCLEOTIDE SEQUENCE</scope>
    <source>
        <strain evidence="12">CHK192-8294</strain>
    </source>
</reference>
<evidence type="ECO:0000256" key="8">
    <source>
        <dbReference type="PROSITE-ProRule" id="PRU00169"/>
    </source>
</evidence>
<sequence>MKILIVEDEQLLAESIGALLENQGFEVEMAFDGETGMQYAELGVYDLLILDVMMPGLDGYQLARRVRAQRMGVPILMLTARSGLEDRIEGLNAGADYYLTKPFDVRELLACIHALLRRQGPQVDQIELGNTTLDLSSALLQCGTKRVRLSAKEFEVMRFLFQAGGRNCSKEAVLAKAWGYDSDAVENHVEVYIGFLRKKLASIGSNVRIETIRRMGYHLEVDGDD</sequence>
<evidence type="ECO:0000259" key="11">
    <source>
        <dbReference type="PROSITE" id="PS51755"/>
    </source>
</evidence>
<keyword evidence="6" id="KW-0804">Transcription</keyword>
<dbReference type="Gene3D" id="1.10.10.10">
    <property type="entry name" value="Winged helix-like DNA-binding domain superfamily/Winged helix DNA-binding domain"/>
    <property type="match status" value="1"/>
</dbReference>
<evidence type="ECO:0000256" key="9">
    <source>
        <dbReference type="PROSITE-ProRule" id="PRU01091"/>
    </source>
</evidence>
<evidence type="ECO:0000256" key="6">
    <source>
        <dbReference type="ARBA" id="ARBA00023163"/>
    </source>
</evidence>
<accession>A0A9D2ML25</accession>
<evidence type="ECO:0000313" key="13">
    <source>
        <dbReference type="Proteomes" id="UP000823921"/>
    </source>
</evidence>
<dbReference type="Gene3D" id="3.40.50.2300">
    <property type="match status" value="1"/>
</dbReference>
<dbReference type="GO" id="GO:0000156">
    <property type="term" value="F:phosphorelay response regulator activity"/>
    <property type="evidence" value="ECO:0007669"/>
    <property type="project" value="TreeGrafter"/>
</dbReference>
<feature type="DNA-binding region" description="OmpR/PhoB-type" evidence="9">
    <location>
        <begin position="123"/>
        <end position="221"/>
    </location>
</feature>
<keyword evidence="4" id="KW-0805">Transcription regulation</keyword>
<feature type="domain" description="OmpR/PhoB-type" evidence="11">
    <location>
        <begin position="123"/>
        <end position="221"/>
    </location>
</feature>
<proteinExistence type="predicted"/>
<dbReference type="SUPFAM" id="SSF46894">
    <property type="entry name" value="C-terminal effector domain of the bipartite response regulators"/>
    <property type="match status" value="1"/>
</dbReference>
<keyword evidence="2 8" id="KW-0597">Phosphoprotein</keyword>
<dbReference type="Pfam" id="PF00486">
    <property type="entry name" value="Trans_reg_C"/>
    <property type="match status" value="1"/>
</dbReference>
<dbReference type="PROSITE" id="PS51755">
    <property type="entry name" value="OMPR_PHOB"/>
    <property type="match status" value="1"/>
</dbReference>
<dbReference type="Gene3D" id="6.10.250.690">
    <property type="match status" value="1"/>
</dbReference>
<dbReference type="AlphaFoldDB" id="A0A9D2ML25"/>
<dbReference type="SUPFAM" id="SSF52172">
    <property type="entry name" value="CheY-like"/>
    <property type="match status" value="1"/>
</dbReference>
<comment type="caution">
    <text evidence="12">The sequence shown here is derived from an EMBL/GenBank/DDBJ whole genome shotgun (WGS) entry which is preliminary data.</text>
</comment>
<protein>
    <recommendedName>
        <fullName evidence="1">Stage 0 sporulation protein A homolog</fullName>
    </recommendedName>
</protein>
<dbReference type="EMBL" id="DWXO01000017">
    <property type="protein sequence ID" value="HJB79604.1"/>
    <property type="molecule type" value="Genomic_DNA"/>
</dbReference>
<dbReference type="InterPro" id="IPR036388">
    <property type="entry name" value="WH-like_DNA-bd_sf"/>
</dbReference>
<evidence type="ECO:0000256" key="2">
    <source>
        <dbReference type="ARBA" id="ARBA00022553"/>
    </source>
</evidence>
<dbReference type="Pfam" id="PF00072">
    <property type="entry name" value="Response_reg"/>
    <property type="match status" value="1"/>
</dbReference>
<evidence type="ECO:0000256" key="4">
    <source>
        <dbReference type="ARBA" id="ARBA00023015"/>
    </source>
</evidence>
<keyword evidence="5 9" id="KW-0238">DNA-binding</keyword>
<dbReference type="GO" id="GO:0005829">
    <property type="term" value="C:cytosol"/>
    <property type="evidence" value="ECO:0007669"/>
    <property type="project" value="TreeGrafter"/>
</dbReference>
<evidence type="ECO:0000256" key="7">
    <source>
        <dbReference type="ARBA" id="ARBA00024867"/>
    </source>
</evidence>
<dbReference type="CDD" id="cd00383">
    <property type="entry name" value="trans_reg_C"/>
    <property type="match status" value="1"/>
</dbReference>
<reference evidence="12" key="2">
    <citation type="submission" date="2021-04" db="EMBL/GenBank/DDBJ databases">
        <authorList>
            <person name="Gilroy R."/>
        </authorList>
    </citation>
    <scope>NUCLEOTIDE SEQUENCE</scope>
    <source>
        <strain evidence="12">CHK192-8294</strain>
    </source>
</reference>
<dbReference type="SMART" id="SM00448">
    <property type="entry name" value="REC"/>
    <property type="match status" value="1"/>
</dbReference>
<dbReference type="InterPro" id="IPR001789">
    <property type="entry name" value="Sig_transdc_resp-reg_receiver"/>
</dbReference>
<evidence type="ECO:0000256" key="5">
    <source>
        <dbReference type="ARBA" id="ARBA00023125"/>
    </source>
</evidence>
<dbReference type="InterPro" id="IPR011006">
    <property type="entry name" value="CheY-like_superfamily"/>
</dbReference>
<comment type="function">
    <text evidence="7">May play the central regulatory role in sporulation. It may be an element of the effector pathway responsible for the activation of sporulation genes in response to nutritional stress. Spo0A may act in concert with spo0H (a sigma factor) to control the expression of some genes that are critical to the sporulation process.</text>
</comment>
<keyword evidence="3" id="KW-0902">Two-component regulatory system</keyword>